<dbReference type="SUPFAM" id="SSF52833">
    <property type="entry name" value="Thioredoxin-like"/>
    <property type="match status" value="2"/>
</dbReference>
<evidence type="ECO:0000259" key="2">
    <source>
        <dbReference type="Pfam" id="PF13192"/>
    </source>
</evidence>
<dbReference type="AlphaFoldDB" id="A0A7C4JMF3"/>
<accession>A0A7C4JMF3</accession>
<comment type="similarity">
    <text evidence="1">Belongs to the glutaredoxin family.</text>
</comment>
<evidence type="ECO:0000256" key="1">
    <source>
        <dbReference type="ARBA" id="ARBA00007787"/>
    </source>
</evidence>
<sequence>MNDELFDKETENSLRELLSNLKRKVVNYLVTGENCLSCNEAIALARGMNRVSNGMVKFEILDANRDIIEKLMVRYIPGFIYDTKKRNIRFYGIPSGQEFAPFVYIQKYIGNDELTLPKNIIERVESIEKPLHVKIMVTPECPYCPLVVDTLNQIGLVNNQLLIETIEAVEFPDEANIYNITYVPSIIVTRIEDWKILGGRPLEILHGYADAEIIVKVLEKAYLKLKRMER</sequence>
<evidence type="ECO:0000313" key="3">
    <source>
        <dbReference type="EMBL" id="HGQ74197.1"/>
    </source>
</evidence>
<dbReference type="PROSITE" id="PS51354">
    <property type="entry name" value="GLUTAREDOXIN_2"/>
    <property type="match status" value="1"/>
</dbReference>
<dbReference type="InterPro" id="IPR036249">
    <property type="entry name" value="Thioredoxin-like_sf"/>
</dbReference>
<dbReference type="PANTHER" id="PTHR37170">
    <property type="entry name" value="GLUTAREDOXIN-RELATED"/>
    <property type="match status" value="1"/>
</dbReference>
<comment type="caution">
    <text evidence="3">The sequence shown here is derived from an EMBL/GenBank/DDBJ whole genome shotgun (WGS) entry which is preliminary data.</text>
</comment>
<reference evidence="3" key="1">
    <citation type="journal article" date="2020" name="mSystems">
        <title>Genome- and Community-Level Interaction Insights into Carbon Utilization and Element Cycling Functions of Hydrothermarchaeota in Hydrothermal Sediment.</title>
        <authorList>
            <person name="Zhou Z."/>
            <person name="Liu Y."/>
            <person name="Xu W."/>
            <person name="Pan J."/>
            <person name="Luo Z.H."/>
            <person name="Li M."/>
        </authorList>
    </citation>
    <scope>NUCLEOTIDE SEQUENCE [LARGE SCALE GENOMIC DNA]</scope>
    <source>
        <strain evidence="3">SpSt-648</strain>
    </source>
</reference>
<dbReference type="EMBL" id="DTBP01000025">
    <property type="protein sequence ID" value="HGQ74197.1"/>
    <property type="molecule type" value="Genomic_DNA"/>
</dbReference>
<proteinExistence type="inferred from homology"/>
<organism evidence="3">
    <name type="scientific">Staphylothermus marinus</name>
    <dbReference type="NCBI Taxonomy" id="2280"/>
    <lineage>
        <taxon>Archaea</taxon>
        <taxon>Thermoproteota</taxon>
        <taxon>Thermoprotei</taxon>
        <taxon>Desulfurococcales</taxon>
        <taxon>Desulfurococcaceae</taxon>
        <taxon>Staphylothermus</taxon>
    </lineage>
</organism>
<dbReference type="InterPro" id="IPR012336">
    <property type="entry name" value="Thioredoxin-like_fold"/>
</dbReference>
<gene>
    <name evidence="3" type="ORF">ENU20_03875</name>
</gene>
<dbReference type="PANTHER" id="PTHR37170:SF1">
    <property type="entry name" value="GLUTAREDOXIN-LIKE PROTEIN"/>
    <property type="match status" value="1"/>
</dbReference>
<feature type="domain" description="Thioredoxin-like fold" evidence="2">
    <location>
        <begin position="132"/>
        <end position="188"/>
    </location>
</feature>
<name>A0A7C4JMF3_STAMA</name>
<dbReference type="Gene3D" id="3.40.30.10">
    <property type="entry name" value="Glutaredoxin"/>
    <property type="match status" value="2"/>
</dbReference>
<dbReference type="Pfam" id="PF13192">
    <property type="entry name" value="Thioredoxin_3"/>
    <property type="match status" value="1"/>
</dbReference>
<protein>
    <submittedName>
        <fullName evidence="3">Glutaredoxin</fullName>
    </submittedName>
</protein>